<name>A0A0K1PLN9_9BACT</name>
<keyword evidence="3" id="KW-1185">Reference proteome</keyword>
<evidence type="ECO:0000256" key="1">
    <source>
        <dbReference type="SAM" id="MobiDB-lite"/>
    </source>
</evidence>
<proteinExistence type="predicted"/>
<evidence type="ECO:0000313" key="2">
    <source>
        <dbReference type="EMBL" id="AKU94029.1"/>
    </source>
</evidence>
<protein>
    <submittedName>
        <fullName evidence="2">Uncharacterized protein</fullName>
    </submittedName>
</protein>
<gene>
    <name evidence="2" type="ORF">AKJ09_00693</name>
</gene>
<sequence length="213" mass="22518">MALFDSFHRACGALVLLPAILAACVIVDDDHDRHRHYDRDDRDRPSEPDTTSPAPSPAPSGTTSPSSAMLVEVDTDQVMNADPGQGVGVFIEYATGGKWHLWWTCDTARTGQDCDFDVLASVESGAITNVDATNLTGGSASTANPNQVEARIRTTNEVHGISFTTNPGEVLTVQASVSGISDGSFLFFVQDGQVNGGFPGVLTNPLKLKGKTP</sequence>
<reference evidence="2 3" key="1">
    <citation type="submission" date="2015-08" db="EMBL/GenBank/DDBJ databases">
        <authorList>
            <person name="Babu N.S."/>
            <person name="Beckwith C.J."/>
            <person name="Beseler K.G."/>
            <person name="Brison A."/>
            <person name="Carone J.V."/>
            <person name="Caskin T.P."/>
            <person name="Diamond M."/>
            <person name="Durham M.E."/>
            <person name="Foxe J.M."/>
            <person name="Go M."/>
            <person name="Henderson B.A."/>
            <person name="Jones I.B."/>
            <person name="McGettigan J.A."/>
            <person name="Micheletti S.J."/>
            <person name="Nasrallah M.E."/>
            <person name="Ortiz D."/>
            <person name="Piller C.R."/>
            <person name="Privatt S.R."/>
            <person name="Schneider S.L."/>
            <person name="Sharp S."/>
            <person name="Smith T.C."/>
            <person name="Stanton J.D."/>
            <person name="Ullery H.E."/>
            <person name="Wilson R.J."/>
            <person name="Serrano M.G."/>
            <person name="Buck G."/>
            <person name="Lee V."/>
            <person name="Wang Y."/>
            <person name="Carvalho R."/>
            <person name="Voegtly L."/>
            <person name="Shi R."/>
            <person name="Duckworth R."/>
            <person name="Johnson A."/>
            <person name="Loviza R."/>
            <person name="Walstead R."/>
            <person name="Shah Z."/>
            <person name="Kiflezghi M."/>
            <person name="Wade K."/>
            <person name="Ball S.L."/>
            <person name="Bradley K.W."/>
            <person name="Asai D.J."/>
            <person name="Bowman C.A."/>
            <person name="Russell D.A."/>
            <person name="Pope W.H."/>
            <person name="Jacobs-Sera D."/>
            <person name="Hendrix R.W."/>
            <person name="Hatfull G.F."/>
        </authorList>
    </citation>
    <scope>NUCLEOTIDE SEQUENCE [LARGE SCALE GENOMIC DNA]</scope>
    <source>
        <strain evidence="2 3">DSM 27648</strain>
    </source>
</reference>
<organism evidence="2 3">
    <name type="scientific">Labilithrix luteola</name>
    <dbReference type="NCBI Taxonomy" id="1391654"/>
    <lineage>
        <taxon>Bacteria</taxon>
        <taxon>Pseudomonadati</taxon>
        <taxon>Myxococcota</taxon>
        <taxon>Polyangia</taxon>
        <taxon>Polyangiales</taxon>
        <taxon>Labilitrichaceae</taxon>
        <taxon>Labilithrix</taxon>
    </lineage>
</organism>
<accession>A0A0K1PLN9</accession>
<dbReference type="AlphaFoldDB" id="A0A0K1PLN9"/>
<dbReference type="STRING" id="1391654.AKJ09_00693"/>
<dbReference type="RefSeq" id="WP_146645691.1">
    <property type="nucleotide sequence ID" value="NZ_CP012333.1"/>
</dbReference>
<feature type="region of interest" description="Disordered" evidence="1">
    <location>
        <begin position="35"/>
        <end position="67"/>
    </location>
</feature>
<dbReference type="OrthoDB" id="5508527at2"/>
<feature type="compositionally biased region" description="Low complexity" evidence="1">
    <location>
        <begin position="48"/>
        <end position="67"/>
    </location>
</feature>
<feature type="compositionally biased region" description="Basic and acidic residues" evidence="1">
    <location>
        <begin position="35"/>
        <end position="47"/>
    </location>
</feature>
<dbReference type="EMBL" id="CP012333">
    <property type="protein sequence ID" value="AKU94029.1"/>
    <property type="molecule type" value="Genomic_DNA"/>
</dbReference>
<dbReference type="Proteomes" id="UP000064967">
    <property type="component" value="Chromosome"/>
</dbReference>
<dbReference type="KEGG" id="llu:AKJ09_00693"/>
<evidence type="ECO:0000313" key="3">
    <source>
        <dbReference type="Proteomes" id="UP000064967"/>
    </source>
</evidence>